<dbReference type="AlphaFoldDB" id="A0AAJ8KWP8"/>
<gene>
    <name evidence="4" type="ORF">I303_108426</name>
</gene>
<dbReference type="KEGG" id="kdj:28970948"/>
<feature type="region of interest" description="Disordered" evidence="2">
    <location>
        <begin position="50"/>
        <end position="72"/>
    </location>
</feature>
<reference evidence="4" key="1">
    <citation type="submission" date="2013-07" db="EMBL/GenBank/DDBJ databases">
        <authorList>
            <consortium name="The Broad Institute Genome Sequencing Platform"/>
            <person name="Cuomo C."/>
            <person name="Litvintseva A."/>
            <person name="Chen Y."/>
            <person name="Heitman J."/>
            <person name="Sun S."/>
            <person name="Springer D."/>
            <person name="Dromer F."/>
            <person name="Young S.K."/>
            <person name="Zeng Q."/>
            <person name="Gargeya S."/>
            <person name="Fitzgerald M."/>
            <person name="Abouelleil A."/>
            <person name="Alvarado L."/>
            <person name="Berlin A.M."/>
            <person name="Chapman S.B."/>
            <person name="Dewar J."/>
            <person name="Goldberg J."/>
            <person name="Griggs A."/>
            <person name="Gujja S."/>
            <person name="Hansen M."/>
            <person name="Howarth C."/>
            <person name="Imamovic A."/>
            <person name="Larimer J."/>
            <person name="McCowan C."/>
            <person name="Murphy C."/>
            <person name="Pearson M."/>
            <person name="Priest M."/>
            <person name="Roberts A."/>
            <person name="Saif S."/>
            <person name="Shea T."/>
            <person name="Sykes S."/>
            <person name="Wortman J."/>
            <person name="Nusbaum C."/>
            <person name="Birren B."/>
        </authorList>
    </citation>
    <scope>NUCLEOTIDE SEQUENCE</scope>
    <source>
        <strain evidence="4">CBS 10117</strain>
    </source>
</reference>
<keyword evidence="1" id="KW-0238">DNA-binding</keyword>
<feature type="compositionally biased region" description="Polar residues" evidence="2">
    <location>
        <begin position="544"/>
        <end position="557"/>
    </location>
</feature>
<dbReference type="InterPro" id="IPR039779">
    <property type="entry name" value="RFX-like"/>
</dbReference>
<name>A0AAJ8KWP8_9TREE</name>
<dbReference type="Pfam" id="PF02257">
    <property type="entry name" value="RFX_DNA_binding"/>
    <property type="match status" value="1"/>
</dbReference>
<evidence type="ECO:0000259" key="3">
    <source>
        <dbReference type="PROSITE" id="PS51526"/>
    </source>
</evidence>
<protein>
    <recommendedName>
        <fullName evidence="3">RFX-type winged-helix domain-containing protein</fullName>
    </recommendedName>
</protein>
<feature type="compositionally biased region" description="Polar residues" evidence="2">
    <location>
        <begin position="59"/>
        <end position="72"/>
    </location>
</feature>
<evidence type="ECO:0000313" key="4">
    <source>
        <dbReference type="EMBL" id="WWC65804.1"/>
    </source>
</evidence>
<evidence type="ECO:0000256" key="1">
    <source>
        <dbReference type="ARBA" id="ARBA00023125"/>
    </source>
</evidence>
<feature type="region of interest" description="Disordered" evidence="2">
    <location>
        <begin position="986"/>
        <end position="1017"/>
    </location>
</feature>
<accession>A0AAJ8KWP8</accession>
<dbReference type="Proteomes" id="UP000078595">
    <property type="component" value="Chromosome 11"/>
</dbReference>
<feature type="compositionally biased region" description="Acidic residues" evidence="2">
    <location>
        <begin position="527"/>
        <end position="543"/>
    </location>
</feature>
<proteinExistence type="predicted"/>
<dbReference type="GO" id="GO:0000978">
    <property type="term" value="F:RNA polymerase II cis-regulatory region sequence-specific DNA binding"/>
    <property type="evidence" value="ECO:0007669"/>
    <property type="project" value="TreeGrafter"/>
</dbReference>
<sequence length="1017" mass="112587">MAEPIDTSYSYPANLSQSSSSPHTEASPSDVLLQHHGLGHNEFHFDANALANSPEHPQPQAQDAPSSAWTSIDSFNGGFNSMNLDNSPLDQKVTGFETLNTSTPAFTPIMEYPPLQPFHSQPHMLSHASSSSSLASVVSATQQNDDGRLLVQTFPTEMSTSDYISMDHSRASSFSSMNPSIPPFDEKLFTNQPLPMMDMSIYSVPQTNNLPTMYSHNQGIPPTEVFKQQPPRLAVQTQNLSNIGMMNTTGHMGLGLGKITRERSFSRSTPYNRYRSESVSVKSEADDEIATMLSASTTYSNAPWSTTAAYPAHSGLSKMTLHHRRTSSNTPYNTPINASPIRPMLSRSRRSTSFILAKQASQSDLQLQMQSTGVVLSGSALERQETVRKDLTEKSNEIRRMASQSQQDKARTLWVRRWLMLSYCHAMGRTVPRQGLYHSYTVSCEGYGLKPINSASFGKAVRAAFPGIKTRRLGVRGNSKYHYVSIRPAIQIEAERLNEYGDSSGAWHVVPEDGSMDFRTTAQDIDEDMEEEDLEESEEEEDPFSTSTLKKSPSSYDFRTYTRASSGSRSRATSINDSFSTRPKFPRRHTTAALSGGFVAQQTQETPTPVYNLPGFPTFADARHLANQQALQDFWNSFCHHQEALVSCMRGMQFDKYEMNCRTFWAGLSHRSYQMTSQPNVSTMVSDAMAITYDMSRVHIIGILLGKLSISMNVTTQNALRALAENLEMIMEDALTSFAIDFREAKVELAVRAAHLFTRFLDLRQVTFALGPILSDAAQTREMISAWNALDIRSVSDQCALSCSCEQDVLEQVLADFGHWLAETEMPQYRNNGVNRLTEWVDRVLSQVLGVPGVTMRAIVCRVGFITSQVMRDFTLKSEKSFGLFQLLKTFIDDYVSITSLRQTALSSKSVGPTIQTPSMGFTPQHSNRSSISSMNLFIPSPNELASSTNSLNDLSTAVPTFMSGSTGSSFDGQAQYLPLPMEGLESEGNLITPRPFGKEGQTDSIGSGVNLTPYSS</sequence>
<feature type="domain" description="RFX-type winged-helix" evidence="3">
    <location>
        <begin position="415"/>
        <end position="494"/>
    </location>
</feature>
<organism evidence="4 5">
    <name type="scientific">Kwoniella dejecticola CBS 10117</name>
    <dbReference type="NCBI Taxonomy" id="1296121"/>
    <lineage>
        <taxon>Eukaryota</taxon>
        <taxon>Fungi</taxon>
        <taxon>Dikarya</taxon>
        <taxon>Basidiomycota</taxon>
        <taxon>Agaricomycotina</taxon>
        <taxon>Tremellomycetes</taxon>
        <taxon>Tremellales</taxon>
        <taxon>Cryptococcaceae</taxon>
        <taxon>Kwoniella</taxon>
    </lineage>
</organism>
<dbReference type="InterPro" id="IPR057321">
    <property type="entry name" value="RFX1-4/6/8-like_BCD"/>
</dbReference>
<dbReference type="RefSeq" id="XP_065825901.1">
    <property type="nucleotide sequence ID" value="XM_065969829.1"/>
</dbReference>
<feature type="compositionally biased region" description="Low complexity" evidence="2">
    <location>
        <begin position="16"/>
        <end position="29"/>
    </location>
</feature>
<dbReference type="SUPFAM" id="SSF46785">
    <property type="entry name" value="Winged helix' DNA-binding domain"/>
    <property type="match status" value="1"/>
</dbReference>
<dbReference type="PROSITE" id="PS51526">
    <property type="entry name" value="RFX_DBD"/>
    <property type="match status" value="1"/>
</dbReference>
<dbReference type="InterPro" id="IPR036390">
    <property type="entry name" value="WH_DNA-bd_sf"/>
</dbReference>
<dbReference type="InterPro" id="IPR036388">
    <property type="entry name" value="WH-like_DNA-bd_sf"/>
</dbReference>
<feature type="region of interest" description="Disordered" evidence="2">
    <location>
        <begin position="527"/>
        <end position="585"/>
    </location>
</feature>
<dbReference type="EMBL" id="CP144540">
    <property type="protein sequence ID" value="WWC65804.1"/>
    <property type="molecule type" value="Genomic_DNA"/>
</dbReference>
<dbReference type="InterPro" id="IPR003150">
    <property type="entry name" value="DNA-bd_RFX"/>
</dbReference>
<feature type="compositionally biased region" description="Low complexity" evidence="2">
    <location>
        <begin position="559"/>
        <end position="574"/>
    </location>
</feature>
<dbReference type="GO" id="GO:0000981">
    <property type="term" value="F:DNA-binding transcription factor activity, RNA polymerase II-specific"/>
    <property type="evidence" value="ECO:0007669"/>
    <property type="project" value="TreeGrafter"/>
</dbReference>
<dbReference type="PANTHER" id="PTHR12619:SF5">
    <property type="entry name" value="TRANSCRIPTION FACTOR RFX4"/>
    <property type="match status" value="1"/>
</dbReference>
<feature type="compositionally biased region" description="Polar residues" evidence="2">
    <location>
        <begin position="1003"/>
        <end position="1017"/>
    </location>
</feature>
<dbReference type="Gene3D" id="1.10.10.10">
    <property type="entry name" value="Winged helix-like DNA-binding domain superfamily/Winged helix DNA-binding domain"/>
    <property type="match status" value="1"/>
</dbReference>
<evidence type="ECO:0000313" key="5">
    <source>
        <dbReference type="Proteomes" id="UP000078595"/>
    </source>
</evidence>
<reference evidence="4" key="2">
    <citation type="submission" date="2024-02" db="EMBL/GenBank/DDBJ databases">
        <title>Comparative genomics of Cryptococcus and Kwoniella reveals pathogenesis evolution and contrasting modes of karyotype evolution via chromosome fusion or intercentromeric recombination.</title>
        <authorList>
            <person name="Coelho M.A."/>
            <person name="David-Palma M."/>
            <person name="Shea T."/>
            <person name="Bowers K."/>
            <person name="McGinley-Smith S."/>
            <person name="Mohammad A.W."/>
            <person name="Gnirke A."/>
            <person name="Yurkov A.M."/>
            <person name="Nowrousian M."/>
            <person name="Sun S."/>
            <person name="Cuomo C.A."/>
            <person name="Heitman J."/>
        </authorList>
    </citation>
    <scope>NUCLEOTIDE SEQUENCE</scope>
    <source>
        <strain evidence="4">CBS 10117</strain>
    </source>
</reference>
<keyword evidence="5" id="KW-1185">Reference proteome</keyword>
<evidence type="ECO:0000256" key="2">
    <source>
        <dbReference type="SAM" id="MobiDB-lite"/>
    </source>
</evidence>
<dbReference type="PANTHER" id="PTHR12619">
    <property type="entry name" value="RFX TRANSCRIPTION FACTOR FAMILY"/>
    <property type="match status" value="1"/>
</dbReference>
<dbReference type="GeneID" id="28970948"/>
<dbReference type="Pfam" id="PF25340">
    <property type="entry name" value="BCD_RFX"/>
    <property type="match status" value="1"/>
</dbReference>
<feature type="region of interest" description="Disordered" evidence="2">
    <location>
        <begin position="1"/>
        <end position="29"/>
    </location>
</feature>